<organism evidence="1 2">
    <name type="scientific">Marasmiellus scandens</name>
    <dbReference type="NCBI Taxonomy" id="2682957"/>
    <lineage>
        <taxon>Eukaryota</taxon>
        <taxon>Fungi</taxon>
        <taxon>Dikarya</taxon>
        <taxon>Basidiomycota</taxon>
        <taxon>Agaricomycotina</taxon>
        <taxon>Agaricomycetes</taxon>
        <taxon>Agaricomycetidae</taxon>
        <taxon>Agaricales</taxon>
        <taxon>Marasmiineae</taxon>
        <taxon>Omphalotaceae</taxon>
        <taxon>Marasmiellus</taxon>
    </lineage>
</organism>
<evidence type="ECO:0000313" key="2">
    <source>
        <dbReference type="Proteomes" id="UP001498398"/>
    </source>
</evidence>
<accession>A0ABR1J0H3</accession>
<proteinExistence type="predicted"/>
<keyword evidence="2" id="KW-1185">Reference proteome</keyword>
<sequence length="311" mass="34345">MTSGVLAVTTTLKTVKLDAADVHTSYAMGVKAPTPAFKLQPTCLILGPLFALSATWMLTGNVPPTFGQPVSNMIRNIHQQNFCFFQGISMPGVALVVIKIVDGSDELSLPFVLTEAKISGYTFDTLTAEHVVKKGLKFSPSDPTVIQPLVKHTMILDMETTQKRDKFTKSWSVLCEAIDSMNVTHVIIFFVTHADPTHGNLHFMKDGAAPFLEVFPAVFSAETLSWLKLKETTLFYLVCGSRKGLTHSAYNYIKSNVAFGSFKDFYAYPTPHLQPRKVADFIADYIEQFFFVGGKVDTGIFHLLDESPACN</sequence>
<protein>
    <submittedName>
        <fullName evidence="1">Uncharacterized protein</fullName>
    </submittedName>
</protein>
<dbReference type="EMBL" id="JBANRG010000057">
    <property type="protein sequence ID" value="KAK7442733.1"/>
    <property type="molecule type" value="Genomic_DNA"/>
</dbReference>
<comment type="caution">
    <text evidence="1">The sequence shown here is derived from an EMBL/GenBank/DDBJ whole genome shotgun (WGS) entry which is preliminary data.</text>
</comment>
<reference evidence="1 2" key="1">
    <citation type="submission" date="2024-01" db="EMBL/GenBank/DDBJ databases">
        <title>A draft genome for the cacao thread blight pathogen Marasmiellus scandens.</title>
        <authorList>
            <person name="Baruah I.K."/>
            <person name="Leung J."/>
            <person name="Bukari Y."/>
            <person name="Amoako-Attah I."/>
            <person name="Meinhardt L.W."/>
            <person name="Bailey B.A."/>
            <person name="Cohen S.P."/>
        </authorList>
    </citation>
    <scope>NUCLEOTIDE SEQUENCE [LARGE SCALE GENOMIC DNA]</scope>
    <source>
        <strain evidence="1 2">GH-19</strain>
    </source>
</reference>
<evidence type="ECO:0000313" key="1">
    <source>
        <dbReference type="EMBL" id="KAK7442733.1"/>
    </source>
</evidence>
<dbReference type="Proteomes" id="UP001498398">
    <property type="component" value="Unassembled WGS sequence"/>
</dbReference>
<gene>
    <name evidence="1" type="ORF">VKT23_015980</name>
</gene>
<name>A0ABR1J0H3_9AGAR</name>